<reference evidence="1 3" key="1">
    <citation type="journal article" date="2016" name="Genome Announc.">
        <title>Complete Genome Sequence of the Amino Acid-Fermenting Clostridium propionicum X2 (DSM 1682).</title>
        <authorList>
            <person name="Poehlein A."/>
            <person name="Schlien K."/>
            <person name="Chowdhury N.P."/>
            <person name="Gottschalk G."/>
            <person name="Buckel W."/>
            <person name="Daniel R."/>
        </authorList>
    </citation>
    <scope>NUCLEOTIDE SEQUENCE [LARGE SCALE GENOMIC DNA]</scope>
    <source>
        <strain evidence="1 3">X2</strain>
    </source>
</reference>
<evidence type="ECO:0000313" key="3">
    <source>
        <dbReference type="Proteomes" id="UP000068026"/>
    </source>
</evidence>
<dbReference type="RefSeq" id="WP_066050766.1">
    <property type="nucleotide sequence ID" value="NZ_CP014223.1"/>
</dbReference>
<reference evidence="3" key="2">
    <citation type="submission" date="2016-01" db="EMBL/GenBank/DDBJ databases">
        <authorList>
            <person name="Poehlein A."/>
            <person name="Schlien K."/>
            <person name="Gottschalk G."/>
            <person name="Buckel W."/>
            <person name="Daniel R."/>
        </authorList>
    </citation>
    <scope>NUCLEOTIDE SEQUENCE [LARGE SCALE GENOMIC DNA]</scope>
    <source>
        <strain evidence="3">X2</strain>
    </source>
</reference>
<dbReference type="KEGG" id="cpro:CPRO_18880"/>
<organism evidence="2 4">
    <name type="scientific">Anaerotignum propionicum DSM 1682</name>
    <dbReference type="NCBI Taxonomy" id="991789"/>
    <lineage>
        <taxon>Bacteria</taxon>
        <taxon>Bacillati</taxon>
        <taxon>Bacillota</taxon>
        <taxon>Clostridia</taxon>
        <taxon>Lachnospirales</taxon>
        <taxon>Anaerotignaceae</taxon>
        <taxon>Anaerotignum</taxon>
    </lineage>
</organism>
<evidence type="ECO:0000313" key="4">
    <source>
        <dbReference type="Proteomes" id="UP000184204"/>
    </source>
</evidence>
<dbReference type="AlphaFoldDB" id="A0A0X1U937"/>
<accession>A0A0X1U937</accession>
<dbReference type="Proteomes" id="UP000184204">
    <property type="component" value="Unassembled WGS sequence"/>
</dbReference>
<keyword evidence="3" id="KW-1185">Reference proteome</keyword>
<name>A0A0X1U937_ANAPI</name>
<evidence type="ECO:0000313" key="1">
    <source>
        <dbReference type="EMBL" id="AMJ41470.1"/>
    </source>
</evidence>
<proteinExistence type="predicted"/>
<dbReference type="Proteomes" id="UP000068026">
    <property type="component" value="Chromosome"/>
</dbReference>
<evidence type="ECO:0008006" key="5">
    <source>
        <dbReference type="Google" id="ProtNLM"/>
    </source>
</evidence>
<sequence length="103" mass="12021">MNMKNAPTIDNEAVAEFFGNLEGCLENMVDSPYEQIEGETFVIMTARDFHYLQNCQAQQPFINLLLEQLEDFSIQQLDHIRTLATSQLNIKMVRDYFERKELA</sequence>
<dbReference type="EMBL" id="FQUA01000005">
    <property type="protein sequence ID" value="SHE69256.1"/>
    <property type="molecule type" value="Genomic_DNA"/>
</dbReference>
<dbReference type="EMBL" id="CP014223">
    <property type="protein sequence ID" value="AMJ41470.1"/>
    <property type="molecule type" value="Genomic_DNA"/>
</dbReference>
<dbReference type="OrthoDB" id="9868038at2"/>
<gene>
    <name evidence="1" type="ORF">CPRO_18880</name>
    <name evidence="2" type="ORF">SAMN02745151_01488</name>
</gene>
<reference evidence="2" key="4">
    <citation type="submission" date="2016-11" db="EMBL/GenBank/DDBJ databases">
        <authorList>
            <person name="Varghese N."/>
            <person name="Submissions S."/>
        </authorList>
    </citation>
    <scope>NUCLEOTIDE SEQUENCE</scope>
    <source>
        <strain evidence="2">DSM 1682</strain>
    </source>
</reference>
<protein>
    <recommendedName>
        <fullName evidence="5">Antitoxin</fullName>
    </recommendedName>
</protein>
<reference evidence="4" key="3">
    <citation type="submission" date="2016-11" db="EMBL/GenBank/DDBJ databases">
        <authorList>
            <person name="Jaros S."/>
            <person name="Januszkiewicz K."/>
            <person name="Wedrychowicz H."/>
        </authorList>
    </citation>
    <scope>NUCLEOTIDE SEQUENCE [LARGE SCALE GENOMIC DNA]</scope>
    <source>
        <strain evidence="4">DSM 1682</strain>
    </source>
</reference>
<evidence type="ECO:0000313" key="2">
    <source>
        <dbReference type="EMBL" id="SHE69256.1"/>
    </source>
</evidence>